<reference evidence="1" key="1">
    <citation type="submission" date="2020-05" db="EMBL/GenBank/DDBJ databases">
        <title>Large-scale comparative analyses of tick genomes elucidate their genetic diversity and vector capacities.</title>
        <authorList>
            <person name="Jia N."/>
            <person name="Wang J."/>
            <person name="Shi W."/>
            <person name="Du L."/>
            <person name="Sun Y."/>
            <person name="Zhan W."/>
            <person name="Jiang J."/>
            <person name="Wang Q."/>
            <person name="Zhang B."/>
            <person name="Ji P."/>
            <person name="Sakyi L.B."/>
            <person name="Cui X."/>
            <person name="Yuan T."/>
            <person name="Jiang B."/>
            <person name="Yang W."/>
            <person name="Lam T.T.-Y."/>
            <person name="Chang Q."/>
            <person name="Ding S."/>
            <person name="Wang X."/>
            <person name="Zhu J."/>
            <person name="Ruan X."/>
            <person name="Zhao L."/>
            <person name="Wei J."/>
            <person name="Que T."/>
            <person name="Du C."/>
            <person name="Cheng J."/>
            <person name="Dai P."/>
            <person name="Han X."/>
            <person name="Huang E."/>
            <person name="Gao Y."/>
            <person name="Liu J."/>
            <person name="Shao H."/>
            <person name="Ye R."/>
            <person name="Li L."/>
            <person name="Wei W."/>
            <person name="Wang X."/>
            <person name="Wang C."/>
            <person name="Yang T."/>
            <person name="Huo Q."/>
            <person name="Li W."/>
            <person name="Guo W."/>
            <person name="Chen H."/>
            <person name="Zhou L."/>
            <person name="Ni X."/>
            <person name="Tian J."/>
            <person name="Zhou Y."/>
            <person name="Sheng Y."/>
            <person name="Liu T."/>
            <person name="Pan Y."/>
            <person name="Xia L."/>
            <person name="Li J."/>
            <person name="Zhao F."/>
            <person name="Cao W."/>
        </authorList>
    </citation>
    <scope>NUCLEOTIDE SEQUENCE</scope>
    <source>
        <strain evidence="1">Dsil-2018</strain>
    </source>
</reference>
<evidence type="ECO:0000313" key="2">
    <source>
        <dbReference type="Proteomes" id="UP000821865"/>
    </source>
</evidence>
<proteinExistence type="predicted"/>
<name>A0ACB8E0Q9_DERSI</name>
<gene>
    <name evidence="1" type="ORF">HPB49_015333</name>
</gene>
<sequence>MGQSFVSSIQRLSIGGPETTPLAAPSPTTTAVRLLRWPSTQGQSCRRNHQSRGLVHRHLEPVDGDAIPPVLLQYHAQYLYVLDQSRDLVHRHLEPVDGDAVPPVLLQYHAQYSYVLDVSQQVPCFLAAQLAVEAVADLAPLLTFQCRGVSFDLPFELRYAPSQLVVVTLALPPVHDRNRLAEGARWVDRDLERRVRDRDLLARR</sequence>
<protein>
    <submittedName>
        <fullName evidence="1">Uncharacterized protein</fullName>
    </submittedName>
</protein>
<organism evidence="1 2">
    <name type="scientific">Dermacentor silvarum</name>
    <name type="common">Tick</name>
    <dbReference type="NCBI Taxonomy" id="543639"/>
    <lineage>
        <taxon>Eukaryota</taxon>
        <taxon>Metazoa</taxon>
        <taxon>Ecdysozoa</taxon>
        <taxon>Arthropoda</taxon>
        <taxon>Chelicerata</taxon>
        <taxon>Arachnida</taxon>
        <taxon>Acari</taxon>
        <taxon>Parasitiformes</taxon>
        <taxon>Ixodida</taxon>
        <taxon>Ixodoidea</taxon>
        <taxon>Ixodidae</taxon>
        <taxon>Rhipicephalinae</taxon>
        <taxon>Dermacentor</taxon>
    </lineage>
</organism>
<comment type="caution">
    <text evidence="1">The sequence shown here is derived from an EMBL/GenBank/DDBJ whole genome shotgun (WGS) entry which is preliminary data.</text>
</comment>
<accession>A0ACB8E0Q9</accession>
<evidence type="ECO:0000313" key="1">
    <source>
        <dbReference type="EMBL" id="KAH7980372.1"/>
    </source>
</evidence>
<keyword evidence="2" id="KW-1185">Reference proteome</keyword>
<dbReference type="EMBL" id="CM023470">
    <property type="protein sequence ID" value="KAH7980372.1"/>
    <property type="molecule type" value="Genomic_DNA"/>
</dbReference>
<dbReference type="Proteomes" id="UP000821865">
    <property type="component" value="Chromosome 1"/>
</dbReference>